<sequence>MVKGLGRLIGIDTARAKLQGLGHDAEGVEKIMESALDSVRGTSFGMDEAATTAANAVAAGVKEGKTLTRYLSLTGDAAAIAGASMSEMGSILNKVKTSNKAYNGELQQLSDRGLPVYQWLAKEAHVAADAVFDMASDGQISSEMLMNAIEKNIGGAAKKMGETSFTAGLANMWAAVGRIGASFLDAGGKGGGFFSQLKPLIADFTGSLDTMGGMAEKAGVKFGEMFASFIDKAKTVKSAYDRLSPSVQSIIDKVAIVGSIITVALGPVLVGLSMFGKFIANVSDGLGKLLKFLSPAIDKIKKIGSAVFRSGKAVGLLGRLFGFLTGPIGITISVITGLASAFVVAYKKSETFRNVVQNVVDKVKPVIEVLKDAFVSFKDSAVDSFYRFIEFYNKAAKKFKDGFGKVVDKVKLGIEVLKGAFAFFKADVAGSQSGKGKAMGFLLELLPAEQVQWVVKTTKKIREELSGLIDFYDKVAGKVKKGMDLIKGALSYFKADSGTQKGKSIEFMQTFLPNDEMHRVIKAVQKVKGVIDKVKDYFSGLKDFYDQLTEKVNKAKDLLRGALSYFQADSGTQKGKSIEFMQTFLSNEEMHRVIKVVQKVKEVISDVTEFFKARAEEISAILAKEGPKFLSFFGEVFGAVWKGIKTVAAFFRDKIYEIKAFWDSDGEQILQAFKNIFEGISTVVKTVMDFLVIAFKKSLPILKKIFEGTIKVLVPIAKSVWSGIRGIFKVVKTTIEFLVVAFEKSLPVLRKIFEVTFKVLLFIAEEIWDNISGVIDGAIKVIMGIIEVFSGLFTGDFKKMWEGIKKIFFGALKLIWNGIQLMMWGKLLKGVVTIGKLLFNAFRNSWKAIVNTISKIVKGIVDFVKDRFTKSKDTVNGIFLKLRELTKKAWDGIRKRIVDPVKSAVDAVKARFTAARDTVYKIFNKIRDIAKSAWEGIRKRIVDKVKSAVDAIKTRFTTARDTVRIIFNKIKDIAKSAWDGIKKRIIDPVKSAVDTLKTRFTNARDNIRNIFNKIKEIAKSSWDSIRKRIVDPVKSAVSSIRDRFTTMRQTISDIFKKTKDKVGEYVSGMVKIVKDMPGRMKKGIAEMSYKVYDGMKGLANKMVQGLGKGVNGVIRGINDVLGKLGVNEKNHLGTWTVPKYKKGTKGHPGGLAIVGDGGKQELIRTPDGNLMLSPNRDTLVNLPEGTSVLSGEETEAFLNIPAYKKGIGDVIGSLKSGVKNTYNKVKHTALDVFEYISKPKELMKKVWAKYIPDMGLSGAMSKIAKGGISFIKNKAIDFVKDKMNDFAAIDGGSFSFGAPFHKTSGYGMRWGKLHKGVDYAAPAGTPIPAQAGGKVISAGFGKSGSGFGGYGNYVLVQGAGGLSYLYAHNSKNKVKAGDTVSKGQILGLVGSTGDSRGPHVHFEVRKGGQAINPESLGGGSFSGGVAGTASVRNWIKAAMGITGVPDSWLKPLTTIAMKESGGNPRVVNTWDINAKRGTPSMGLMQTIMPTFMAYKKKGLDSIMNPIHNAVAAINYIKKRYGTVFNTPGIKSMMSGGPYRGYADGGIVDYPQLAWIAEGGWAESIISHDPAKRVSQRAIWEQTGRELGFDRGSDNGEVISLLMRIAEAVEAGQDLQVIMNDQVVARVLEPVITKLQGRKTKRTRRAPK</sequence>
<dbReference type="Pfam" id="PF01464">
    <property type="entry name" value="SLT"/>
    <property type="match status" value="1"/>
</dbReference>
<dbReference type="GO" id="GO:0004222">
    <property type="term" value="F:metalloendopeptidase activity"/>
    <property type="evidence" value="ECO:0007669"/>
    <property type="project" value="TreeGrafter"/>
</dbReference>
<dbReference type="PANTHER" id="PTHR21666">
    <property type="entry name" value="PEPTIDASE-RELATED"/>
    <property type="match status" value="1"/>
</dbReference>
<evidence type="ECO:0000259" key="3">
    <source>
        <dbReference type="Pfam" id="PF01551"/>
    </source>
</evidence>
<dbReference type="PANTHER" id="PTHR21666:SF270">
    <property type="entry name" value="MUREIN HYDROLASE ACTIVATOR ENVC"/>
    <property type="match status" value="1"/>
</dbReference>
<dbReference type="Gene3D" id="1.20.120.20">
    <property type="entry name" value="Apolipoprotein"/>
    <property type="match status" value="2"/>
</dbReference>
<name>A0A429XAY1_SIMTE</name>
<dbReference type="Pfam" id="PF01551">
    <property type="entry name" value="Peptidase_M23"/>
    <property type="match status" value="1"/>
</dbReference>
<dbReference type="Pfam" id="PF20155">
    <property type="entry name" value="TMP_3"/>
    <property type="match status" value="1"/>
</dbReference>
<feature type="transmembrane region" description="Helical" evidence="1">
    <location>
        <begin position="320"/>
        <end position="346"/>
    </location>
</feature>
<gene>
    <name evidence="5" type="ORF">D5F11_007190</name>
</gene>
<organism evidence="5 6">
    <name type="scientific">Siminovitchia terrae</name>
    <name type="common">Bacillus terrae</name>
    <dbReference type="NCBI Taxonomy" id="1914933"/>
    <lineage>
        <taxon>Bacteria</taxon>
        <taxon>Bacillati</taxon>
        <taxon>Bacillota</taxon>
        <taxon>Bacilli</taxon>
        <taxon>Bacillales</taxon>
        <taxon>Bacillaceae</taxon>
        <taxon>Siminovitchia</taxon>
    </lineage>
</organism>
<dbReference type="SUPFAM" id="SSF51261">
    <property type="entry name" value="Duplicated hybrid motif"/>
    <property type="match status" value="1"/>
</dbReference>
<dbReference type="InterPro" id="IPR023346">
    <property type="entry name" value="Lysozyme-like_dom_sf"/>
</dbReference>
<keyword evidence="1" id="KW-1133">Transmembrane helix</keyword>
<dbReference type="InterPro" id="IPR011055">
    <property type="entry name" value="Dup_hybrid_motif"/>
</dbReference>
<feature type="domain" description="Tape measure protein N-terminal" evidence="4">
    <location>
        <begin position="13"/>
        <end position="172"/>
    </location>
</feature>
<dbReference type="OrthoDB" id="28713at2"/>
<protein>
    <submittedName>
        <fullName evidence="5">Uncharacterized protein</fullName>
    </submittedName>
</protein>
<evidence type="ECO:0000256" key="1">
    <source>
        <dbReference type="SAM" id="Phobius"/>
    </source>
</evidence>
<comment type="caution">
    <text evidence="5">The sequence shown here is derived from an EMBL/GenBank/DDBJ whole genome shotgun (WGS) entry which is preliminary data.</text>
</comment>
<evidence type="ECO:0000259" key="2">
    <source>
        <dbReference type="Pfam" id="PF01464"/>
    </source>
</evidence>
<dbReference type="RefSeq" id="WP_120117551.1">
    <property type="nucleotide sequence ID" value="NZ_QYTW02000005.1"/>
</dbReference>
<feature type="domain" description="M23ase beta-sheet core" evidence="3">
    <location>
        <begin position="1313"/>
        <end position="1413"/>
    </location>
</feature>
<dbReference type="SUPFAM" id="SSF53955">
    <property type="entry name" value="Lysozyme-like"/>
    <property type="match status" value="1"/>
</dbReference>
<evidence type="ECO:0000259" key="4">
    <source>
        <dbReference type="Pfam" id="PF20155"/>
    </source>
</evidence>
<dbReference type="InterPro" id="IPR050570">
    <property type="entry name" value="Cell_wall_metabolism_enzyme"/>
</dbReference>
<keyword evidence="1" id="KW-0812">Transmembrane</keyword>
<accession>A0A429XAY1</accession>
<proteinExistence type="predicted"/>
<dbReference type="Gene3D" id="2.70.70.10">
    <property type="entry name" value="Glucose Permease (Domain IIA)"/>
    <property type="match status" value="1"/>
</dbReference>
<dbReference type="CDD" id="cd12797">
    <property type="entry name" value="M23_peptidase"/>
    <property type="match status" value="1"/>
</dbReference>
<dbReference type="NCBIfam" id="TIGR02675">
    <property type="entry name" value="tape_meas_nterm"/>
    <property type="match status" value="1"/>
</dbReference>
<dbReference type="SUPFAM" id="SSF48371">
    <property type="entry name" value="ARM repeat"/>
    <property type="match status" value="1"/>
</dbReference>
<evidence type="ECO:0000313" key="5">
    <source>
        <dbReference type="EMBL" id="RST60233.1"/>
    </source>
</evidence>
<feature type="domain" description="Transglycosylase SLT" evidence="2">
    <location>
        <begin position="1449"/>
        <end position="1523"/>
    </location>
</feature>
<dbReference type="CDD" id="cd13402">
    <property type="entry name" value="LT_TF-like"/>
    <property type="match status" value="1"/>
</dbReference>
<keyword evidence="1" id="KW-0472">Membrane</keyword>
<dbReference type="InterPro" id="IPR013491">
    <property type="entry name" value="Tape_meas_N"/>
</dbReference>
<reference evidence="5 6" key="1">
    <citation type="submission" date="2018-12" db="EMBL/GenBank/DDBJ databases">
        <authorList>
            <person name="Sun L."/>
            <person name="Chen Z."/>
        </authorList>
    </citation>
    <scope>NUCLEOTIDE SEQUENCE [LARGE SCALE GENOMIC DNA]</scope>
    <source>
        <strain evidence="5 6">LMG 29736</strain>
    </source>
</reference>
<dbReference type="Gene3D" id="1.10.530.10">
    <property type="match status" value="1"/>
</dbReference>
<dbReference type="InterPro" id="IPR008258">
    <property type="entry name" value="Transglycosylase_SLT_dom_1"/>
</dbReference>
<dbReference type="EMBL" id="QYTW02000005">
    <property type="protein sequence ID" value="RST60233.1"/>
    <property type="molecule type" value="Genomic_DNA"/>
</dbReference>
<feature type="transmembrane region" description="Helical" evidence="1">
    <location>
        <begin position="254"/>
        <end position="275"/>
    </location>
</feature>
<dbReference type="Proteomes" id="UP000287296">
    <property type="component" value="Unassembled WGS sequence"/>
</dbReference>
<dbReference type="InterPro" id="IPR016047">
    <property type="entry name" value="M23ase_b-sheet_dom"/>
</dbReference>
<dbReference type="InterPro" id="IPR016024">
    <property type="entry name" value="ARM-type_fold"/>
</dbReference>
<evidence type="ECO:0000313" key="6">
    <source>
        <dbReference type="Proteomes" id="UP000287296"/>
    </source>
</evidence>